<organism evidence="1">
    <name type="scientific">Oryza brachyantha</name>
    <name type="common">malo sina</name>
    <dbReference type="NCBI Taxonomy" id="4533"/>
    <lineage>
        <taxon>Eukaryota</taxon>
        <taxon>Viridiplantae</taxon>
        <taxon>Streptophyta</taxon>
        <taxon>Embryophyta</taxon>
        <taxon>Tracheophyta</taxon>
        <taxon>Spermatophyta</taxon>
        <taxon>Magnoliopsida</taxon>
        <taxon>Liliopsida</taxon>
        <taxon>Poales</taxon>
        <taxon>Poaceae</taxon>
        <taxon>BOP clade</taxon>
        <taxon>Oryzoideae</taxon>
        <taxon>Oryzeae</taxon>
        <taxon>Oryzinae</taxon>
        <taxon>Oryza</taxon>
    </lineage>
</organism>
<dbReference type="AlphaFoldDB" id="J3N210"/>
<name>J3N210_ORYBR</name>
<proteinExistence type="predicted"/>
<accession>J3N210</accession>
<reference evidence="1" key="2">
    <citation type="submission" date="2013-04" db="UniProtKB">
        <authorList>
            <consortium name="EnsemblPlants"/>
        </authorList>
    </citation>
    <scope>IDENTIFICATION</scope>
</reference>
<reference evidence="1" key="1">
    <citation type="journal article" date="2013" name="Nat. Commun.">
        <title>Whole-genome sequencing of Oryza brachyantha reveals mechanisms underlying Oryza genome evolution.</title>
        <authorList>
            <person name="Chen J."/>
            <person name="Huang Q."/>
            <person name="Gao D."/>
            <person name="Wang J."/>
            <person name="Lang Y."/>
            <person name="Liu T."/>
            <person name="Li B."/>
            <person name="Bai Z."/>
            <person name="Luis Goicoechea J."/>
            <person name="Liang C."/>
            <person name="Chen C."/>
            <person name="Zhang W."/>
            <person name="Sun S."/>
            <person name="Liao Y."/>
            <person name="Zhang X."/>
            <person name="Yang L."/>
            <person name="Song C."/>
            <person name="Wang M."/>
            <person name="Shi J."/>
            <person name="Liu G."/>
            <person name="Liu J."/>
            <person name="Zhou H."/>
            <person name="Zhou W."/>
            <person name="Yu Q."/>
            <person name="An N."/>
            <person name="Chen Y."/>
            <person name="Cai Q."/>
            <person name="Wang B."/>
            <person name="Liu B."/>
            <person name="Min J."/>
            <person name="Huang Y."/>
            <person name="Wu H."/>
            <person name="Li Z."/>
            <person name="Zhang Y."/>
            <person name="Yin Y."/>
            <person name="Song W."/>
            <person name="Jiang J."/>
            <person name="Jackson S.A."/>
            <person name="Wing R.A."/>
            <person name="Wang J."/>
            <person name="Chen M."/>
        </authorList>
    </citation>
    <scope>NUCLEOTIDE SEQUENCE [LARGE SCALE GENOMIC DNA]</scope>
    <source>
        <strain evidence="1">cv. IRGC 101232</strain>
    </source>
</reference>
<dbReference type="Proteomes" id="UP000006038">
    <property type="component" value="Chromosome 10"/>
</dbReference>
<evidence type="ECO:0000313" key="1">
    <source>
        <dbReference type="EnsemblPlants" id="OB10G15580.1"/>
    </source>
</evidence>
<evidence type="ECO:0000313" key="2">
    <source>
        <dbReference type="Proteomes" id="UP000006038"/>
    </source>
</evidence>
<dbReference type="EnsemblPlants" id="OB10G15580.1">
    <property type="protein sequence ID" value="OB10G15580.1"/>
    <property type="gene ID" value="OB10G15580"/>
</dbReference>
<dbReference type="HOGENOM" id="CLU_2945383_0_0_1"/>
<dbReference type="Gramene" id="OB10G15580.1">
    <property type="protein sequence ID" value="OB10G15580.1"/>
    <property type="gene ID" value="OB10G15580"/>
</dbReference>
<sequence length="60" mass="7154">MGNIVLFVVIFVAKRKQNYKISLIKYLTKYKNYHFSSGTSKMYRRVVHCLLLWCDLCLCC</sequence>
<protein>
    <submittedName>
        <fullName evidence="1">Uncharacterized protein</fullName>
    </submittedName>
</protein>
<keyword evidence="2" id="KW-1185">Reference proteome</keyword>